<protein>
    <submittedName>
        <fullName evidence="2">Uncharacterized protein</fullName>
    </submittedName>
</protein>
<proteinExistence type="predicted"/>
<comment type="caution">
    <text evidence="2">The sequence shown here is derived from an EMBL/GenBank/DDBJ whole genome shotgun (WGS) entry which is preliminary data.</text>
</comment>
<organism evidence="2 3">
    <name type="scientific">Eumeta variegata</name>
    <name type="common">Bagworm moth</name>
    <name type="synonym">Eumeta japonica</name>
    <dbReference type="NCBI Taxonomy" id="151549"/>
    <lineage>
        <taxon>Eukaryota</taxon>
        <taxon>Metazoa</taxon>
        <taxon>Ecdysozoa</taxon>
        <taxon>Arthropoda</taxon>
        <taxon>Hexapoda</taxon>
        <taxon>Insecta</taxon>
        <taxon>Pterygota</taxon>
        <taxon>Neoptera</taxon>
        <taxon>Endopterygota</taxon>
        <taxon>Lepidoptera</taxon>
        <taxon>Glossata</taxon>
        <taxon>Ditrysia</taxon>
        <taxon>Tineoidea</taxon>
        <taxon>Psychidae</taxon>
        <taxon>Oiketicinae</taxon>
        <taxon>Eumeta</taxon>
    </lineage>
</organism>
<dbReference type="Proteomes" id="UP000299102">
    <property type="component" value="Unassembled WGS sequence"/>
</dbReference>
<reference evidence="2 3" key="1">
    <citation type="journal article" date="2019" name="Commun. Biol.">
        <title>The bagworm genome reveals a unique fibroin gene that provides high tensile strength.</title>
        <authorList>
            <person name="Kono N."/>
            <person name="Nakamura H."/>
            <person name="Ohtoshi R."/>
            <person name="Tomita M."/>
            <person name="Numata K."/>
            <person name="Arakawa K."/>
        </authorList>
    </citation>
    <scope>NUCLEOTIDE SEQUENCE [LARGE SCALE GENOMIC DNA]</scope>
</reference>
<gene>
    <name evidence="2" type="ORF">EVAR_79394_1</name>
</gene>
<name>A0A4C1VG82_EUMVA</name>
<accession>A0A4C1VG82</accession>
<feature type="compositionally biased region" description="Low complexity" evidence="1">
    <location>
        <begin position="122"/>
        <end position="137"/>
    </location>
</feature>
<dbReference type="EMBL" id="BGZK01000334">
    <property type="protein sequence ID" value="GBP37461.1"/>
    <property type="molecule type" value="Genomic_DNA"/>
</dbReference>
<evidence type="ECO:0000313" key="2">
    <source>
        <dbReference type="EMBL" id="GBP37461.1"/>
    </source>
</evidence>
<evidence type="ECO:0000313" key="3">
    <source>
        <dbReference type="Proteomes" id="UP000299102"/>
    </source>
</evidence>
<keyword evidence="3" id="KW-1185">Reference proteome</keyword>
<dbReference type="AlphaFoldDB" id="A0A4C1VG82"/>
<feature type="region of interest" description="Disordered" evidence="1">
    <location>
        <begin position="93"/>
        <end position="137"/>
    </location>
</feature>
<evidence type="ECO:0000256" key="1">
    <source>
        <dbReference type="SAM" id="MobiDB-lite"/>
    </source>
</evidence>
<sequence length="224" mass="23682">MGYCLPIPSKHCETPIDSVYTGEGALRRELRVFTPIEHTTWCDDWIRTHLDSTPAVAAGSTRNSAHSLHGYNPLINFRFASGSAVDADAAARTTDAGGGAARRNARGARGRATAGGAGAGRGTTSRATTPPSRPSRGMRLACRLLPPLALLSLVCTHISATEIIIYSQGKKDATQQCTMGPRRVDTLDRLNARSAGAARAVAYDDVSFGSGGQLVRVACMWLSL</sequence>